<proteinExistence type="predicted"/>
<dbReference type="AlphaFoldDB" id="A0A7V8NS12"/>
<comment type="caution">
    <text evidence="2">The sequence shown here is derived from an EMBL/GenBank/DDBJ whole genome shotgun (WGS) entry which is preliminary data.</text>
</comment>
<dbReference type="EMBL" id="JACDQQ010001468">
    <property type="protein sequence ID" value="MBA0086346.1"/>
    <property type="molecule type" value="Genomic_DNA"/>
</dbReference>
<accession>A0A7V8NS12</accession>
<sequence length="219" mass="23353">VLPDSNPDTILNGFGPGSVPGEYVGGIGEFGVMALREFVLAGGTLITFNNASLFAIDQLGLPVKNVLAGLKDEEFFCSGCLLRVEVPDMTHSAAAGLPHDPIVMFERGPAFEAKEGLRGRVLAAYPKDESPLMSGYLLHPERIQGKAAALEVQYSKGRVYLLGFRPQWRGQSHGTYKFFFNAFYESQGLSKPGGAIQPPKGAEAGGAHQESGSTKPPAQ</sequence>
<evidence type="ECO:0000313" key="3">
    <source>
        <dbReference type="Proteomes" id="UP000567293"/>
    </source>
</evidence>
<feature type="compositionally biased region" description="Polar residues" evidence="1">
    <location>
        <begin position="210"/>
        <end position="219"/>
    </location>
</feature>
<reference evidence="2" key="1">
    <citation type="submission" date="2020-06" db="EMBL/GenBank/DDBJ databases">
        <title>Legume-microbial interactions unlock mineral nutrients during tropical forest succession.</title>
        <authorList>
            <person name="Epihov D.Z."/>
        </authorList>
    </citation>
    <scope>NUCLEOTIDE SEQUENCE [LARGE SCALE GENOMIC DNA]</scope>
    <source>
        <strain evidence="2">Pan2503</strain>
    </source>
</reference>
<evidence type="ECO:0000313" key="2">
    <source>
        <dbReference type="EMBL" id="MBA0086346.1"/>
    </source>
</evidence>
<keyword evidence="3" id="KW-1185">Reference proteome</keyword>
<gene>
    <name evidence="2" type="ORF">HRJ53_15300</name>
</gene>
<dbReference type="SUPFAM" id="SSF52317">
    <property type="entry name" value="Class I glutamine amidotransferase-like"/>
    <property type="match status" value="1"/>
</dbReference>
<dbReference type="Gene3D" id="3.40.50.880">
    <property type="match status" value="1"/>
</dbReference>
<feature type="non-terminal residue" evidence="2">
    <location>
        <position position="1"/>
    </location>
</feature>
<evidence type="ECO:0000256" key="1">
    <source>
        <dbReference type="SAM" id="MobiDB-lite"/>
    </source>
</evidence>
<feature type="region of interest" description="Disordered" evidence="1">
    <location>
        <begin position="191"/>
        <end position="219"/>
    </location>
</feature>
<organism evidence="2 3">
    <name type="scientific">Candidatus Acidiferrum panamense</name>
    <dbReference type="NCBI Taxonomy" id="2741543"/>
    <lineage>
        <taxon>Bacteria</taxon>
        <taxon>Pseudomonadati</taxon>
        <taxon>Acidobacteriota</taxon>
        <taxon>Terriglobia</taxon>
        <taxon>Candidatus Acidiferrales</taxon>
        <taxon>Candidatus Acidiferrum</taxon>
    </lineage>
</organism>
<dbReference type="Proteomes" id="UP000567293">
    <property type="component" value="Unassembled WGS sequence"/>
</dbReference>
<dbReference type="InterPro" id="IPR029062">
    <property type="entry name" value="Class_I_gatase-like"/>
</dbReference>
<protein>
    <submittedName>
        <fullName evidence="2">Uncharacterized protein</fullName>
    </submittedName>
</protein>
<name>A0A7V8NS12_9BACT</name>